<feature type="transmembrane region" description="Helical" evidence="1">
    <location>
        <begin position="6"/>
        <end position="30"/>
    </location>
</feature>
<keyword evidence="1" id="KW-0472">Membrane</keyword>
<keyword evidence="3" id="KW-1185">Reference proteome</keyword>
<accession>A0A9Q0LCY4</accession>
<keyword evidence="1" id="KW-1133">Transmembrane helix</keyword>
<reference evidence="2" key="1">
    <citation type="submission" date="2022-10" db="EMBL/GenBank/DDBJ databases">
        <title>Novel sulphate-reducing endosymbionts in the free-living metamonad Anaeramoeba.</title>
        <authorList>
            <person name="Jerlstrom-Hultqvist J."/>
            <person name="Cepicka I."/>
            <person name="Gallot-Lavallee L."/>
            <person name="Salas-Leiva D."/>
            <person name="Curtis B.A."/>
            <person name="Zahonova K."/>
            <person name="Pipaliya S."/>
            <person name="Dacks J."/>
            <person name="Roger A.J."/>
        </authorList>
    </citation>
    <scope>NUCLEOTIDE SEQUENCE</scope>
    <source>
        <strain evidence="2">BMAN</strain>
    </source>
</reference>
<feature type="transmembrane region" description="Helical" evidence="1">
    <location>
        <begin position="220"/>
        <end position="242"/>
    </location>
</feature>
<protein>
    <submittedName>
        <fullName evidence="2">Uncharacterized protein</fullName>
    </submittedName>
</protein>
<proteinExistence type="predicted"/>
<feature type="transmembrane region" description="Helical" evidence="1">
    <location>
        <begin position="154"/>
        <end position="173"/>
    </location>
</feature>
<comment type="caution">
    <text evidence="2">The sequence shown here is derived from an EMBL/GenBank/DDBJ whole genome shotgun (WGS) entry which is preliminary data.</text>
</comment>
<organism evidence="2 3">
    <name type="scientific">Anaeramoeba ignava</name>
    <name type="common">Anaerobic marine amoeba</name>
    <dbReference type="NCBI Taxonomy" id="1746090"/>
    <lineage>
        <taxon>Eukaryota</taxon>
        <taxon>Metamonada</taxon>
        <taxon>Anaeramoebidae</taxon>
        <taxon>Anaeramoeba</taxon>
    </lineage>
</organism>
<gene>
    <name evidence="2" type="ORF">M0811_10883</name>
</gene>
<sequence length="264" mass="31102">MKAYFLILMIIISLTNFIFFILTLTRWILLLTRTKQLFHQKVFFLLIWLYCLARCITLILFAIPKTALAYTLQLNESIAIETDLLITAFLSIIFTLNQIPKRNFYENFTENYDYAKKKKKKKIFISLFIIFDIIFVSIHIWLVFKHYEASTRLLSLSFIIISIGFLIYSVKLSKNSEYPKQSKKFLIVFLICTICFLLEIPILVLWIVYDNEMTIEQTNILYTVDLIVTELIPVGLITFSMFSVPIRPTVMDVVNLQLFKGDYD</sequence>
<feature type="transmembrane region" description="Helical" evidence="1">
    <location>
        <begin position="42"/>
        <end position="63"/>
    </location>
</feature>
<name>A0A9Q0LCY4_ANAIG</name>
<dbReference type="EMBL" id="JAPDFW010000095">
    <property type="protein sequence ID" value="KAJ5070411.1"/>
    <property type="molecule type" value="Genomic_DNA"/>
</dbReference>
<evidence type="ECO:0000313" key="2">
    <source>
        <dbReference type="EMBL" id="KAJ5070411.1"/>
    </source>
</evidence>
<keyword evidence="1" id="KW-0812">Transmembrane</keyword>
<feature type="transmembrane region" description="Helical" evidence="1">
    <location>
        <begin position="123"/>
        <end position="142"/>
    </location>
</feature>
<dbReference type="Proteomes" id="UP001149090">
    <property type="component" value="Unassembled WGS sequence"/>
</dbReference>
<feature type="transmembrane region" description="Helical" evidence="1">
    <location>
        <begin position="78"/>
        <end position="96"/>
    </location>
</feature>
<feature type="transmembrane region" description="Helical" evidence="1">
    <location>
        <begin position="185"/>
        <end position="208"/>
    </location>
</feature>
<dbReference type="AlphaFoldDB" id="A0A9Q0LCY4"/>
<evidence type="ECO:0000313" key="3">
    <source>
        <dbReference type="Proteomes" id="UP001149090"/>
    </source>
</evidence>
<evidence type="ECO:0000256" key="1">
    <source>
        <dbReference type="SAM" id="Phobius"/>
    </source>
</evidence>